<dbReference type="AlphaFoldDB" id="A0A2N1MX95"/>
<evidence type="ECO:0000313" key="1">
    <source>
        <dbReference type="EMBL" id="PKK66238.1"/>
    </source>
</evidence>
<reference evidence="1 2" key="2">
    <citation type="submission" date="2017-10" db="EMBL/GenBank/DDBJ databases">
        <title>Extensive intraspecific genome diversity in a model arbuscular mycorrhizal fungus.</title>
        <authorList>
            <person name="Chen E.C.H."/>
            <person name="Morin E."/>
            <person name="Baudet D."/>
            <person name="Noel J."/>
            <person name="Ndikumana S."/>
            <person name="Charron P."/>
            <person name="St-Onge C."/>
            <person name="Giorgi J."/>
            <person name="Grigoriev I.V."/>
            <person name="Roux C."/>
            <person name="Martin F.M."/>
            <person name="Corradi N."/>
        </authorList>
    </citation>
    <scope>NUCLEOTIDE SEQUENCE [LARGE SCALE GENOMIC DNA]</scope>
    <source>
        <strain evidence="1 2">C2</strain>
    </source>
</reference>
<name>A0A2N1MX95_9GLOM</name>
<feature type="non-terminal residue" evidence="1">
    <location>
        <position position="63"/>
    </location>
</feature>
<protein>
    <submittedName>
        <fullName evidence="1">Uncharacterized protein</fullName>
    </submittedName>
</protein>
<dbReference type="Proteomes" id="UP000233469">
    <property type="component" value="Unassembled WGS sequence"/>
</dbReference>
<feature type="non-terminal residue" evidence="1">
    <location>
        <position position="1"/>
    </location>
</feature>
<reference evidence="1 2" key="1">
    <citation type="submission" date="2016-04" db="EMBL/GenBank/DDBJ databases">
        <title>Genome analyses suggest a sexual origin of heterokaryosis in a supposedly ancient asexual fungus.</title>
        <authorList>
            <person name="Ropars J."/>
            <person name="Sedzielewska K."/>
            <person name="Noel J."/>
            <person name="Charron P."/>
            <person name="Farinelli L."/>
            <person name="Marton T."/>
            <person name="Kruger M."/>
            <person name="Pelin A."/>
            <person name="Brachmann A."/>
            <person name="Corradi N."/>
        </authorList>
    </citation>
    <scope>NUCLEOTIDE SEQUENCE [LARGE SCALE GENOMIC DNA]</scope>
    <source>
        <strain evidence="1 2">C2</strain>
    </source>
</reference>
<proteinExistence type="predicted"/>
<sequence length="63" mass="7216">INLLIGDVLKIDEIKTIVENSKMIVNYFKSHVQAAAKLKRIQGENYNKKIVLILPVLTRWGSH</sequence>
<dbReference type="SUPFAM" id="SSF53098">
    <property type="entry name" value="Ribonuclease H-like"/>
    <property type="match status" value="1"/>
</dbReference>
<accession>A0A2N1MX95</accession>
<comment type="caution">
    <text evidence="1">The sequence shown here is derived from an EMBL/GenBank/DDBJ whole genome shotgun (WGS) entry which is preliminary data.</text>
</comment>
<gene>
    <name evidence="1" type="ORF">RhiirC2_642782</name>
</gene>
<dbReference type="EMBL" id="LLXL01001122">
    <property type="protein sequence ID" value="PKK66238.1"/>
    <property type="molecule type" value="Genomic_DNA"/>
</dbReference>
<dbReference type="InterPro" id="IPR012337">
    <property type="entry name" value="RNaseH-like_sf"/>
</dbReference>
<evidence type="ECO:0000313" key="2">
    <source>
        <dbReference type="Proteomes" id="UP000233469"/>
    </source>
</evidence>
<dbReference type="VEuPathDB" id="FungiDB:RhiirA1_317698"/>
<organism evidence="1 2">
    <name type="scientific">Rhizophagus irregularis</name>
    <dbReference type="NCBI Taxonomy" id="588596"/>
    <lineage>
        <taxon>Eukaryota</taxon>
        <taxon>Fungi</taxon>
        <taxon>Fungi incertae sedis</taxon>
        <taxon>Mucoromycota</taxon>
        <taxon>Glomeromycotina</taxon>
        <taxon>Glomeromycetes</taxon>
        <taxon>Glomerales</taxon>
        <taxon>Glomeraceae</taxon>
        <taxon>Rhizophagus</taxon>
    </lineage>
</organism>